<keyword evidence="5" id="KW-1185">Reference proteome</keyword>
<protein>
    <recommendedName>
        <fullName evidence="3">SMC hinge domain-containing protein</fullName>
    </recommendedName>
</protein>
<dbReference type="EMBL" id="CAXKWB010010306">
    <property type="protein sequence ID" value="CAL4097518.1"/>
    <property type="molecule type" value="Genomic_DNA"/>
</dbReference>
<evidence type="ECO:0000313" key="4">
    <source>
        <dbReference type="EMBL" id="CAL4097518.1"/>
    </source>
</evidence>
<dbReference type="Gene3D" id="3.40.50.300">
    <property type="entry name" value="P-loop containing nucleotide triphosphate hydrolases"/>
    <property type="match status" value="1"/>
</dbReference>
<dbReference type="PANTHER" id="PTHR43977">
    <property type="entry name" value="STRUCTURAL MAINTENANCE OF CHROMOSOMES PROTEIN 3"/>
    <property type="match status" value="1"/>
</dbReference>
<dbReference type="PIRSF" id="PIRSF005719">
    <property type="entry name" value="SMC"/>
    <property type="match status" value="1"/>
</dbReference>
<proteinExistence type="predicted"/>
<dbReference type="Pfam" id="PF06470">
    <property type="entry name" value="SMC_hinge"/>
    <property type="match status" value="1"/>
</dbReference>
<sequence length="928" mass="105522">MASMQQRITDGAIEVKELENQIIQLQQIRDNETGGKLKEFEVNLKEKEKAEVKVSAALKNLKETVKAEEKKRKQLEKSLADDMKTLENKKKETEKLQDSFDAMRAQDTADKEALDKAEKHLLAINSGMFSSEEGEAATLQEQLMKIKADIVSAKTQTKQAEMKLKHCKEEHKTKQQQMKSHTAQYNKDKQLVDKMEKEVKNLETQLGKLGYDENQVNELENRRHMLNNEVYTLREKVEAFVNRYPQLDFKYSDPERNFDRSKVRGVVANQIVLRDPSTATALEVAAGGRLYNVIIDNDVVGKQILKSGKLQKRVTFIPLNKISAYTLDDRVIKNAERLVGADNVRSSLSLVGYDDEIIKAMEYVFGDSFVVTDLNIAKKVTYDPNIMKKTVTLEGDTVSPAGTLSGGARRQGAQILAMVDQMRESQQAFASKSKELEQIQQQLHNLQRNADNYQRVKQQYDLRLHEFQMCKQRIEQSQAYQMQEEVNTLENTMKECQETLDRCKNVEKEGDAKVKDVEYKIKNAKAIKEKELKVANIELEKCKKKAAETHGKWATKQQEEESLKLEITELEASMETTKTQIASSADVLEQYQSQFTTLEEDVNQAKATVKEAQAEVKGQKEMLSAQNREINAMSAKKENIIKTSNDLQLELKQQDHKLGKLKTEAKEAENKVARLLSEHEWIAEDRKFFGQPNTGYDFTANDPVEAGRKITKLEETKTKLSKNVNMRAMNMLGKAEEQYNDLMRKKRIVENDKAKIEKVITELDEKKKEALRQAWEQVNKDFGSIFSMLLPGTGAKLQPPEGQDVLDGLEVKIAFGGVWKESLSELSGGQRSLVALSLILALLLFKPAPIYILDEVDAALDLSHTQNIGNMLRTHFKHSQFIVVSLKDGMFNNANVLFKTKFVDGMSTVTRHTQQVPSSGPIKTLKRK</sequence>
<evidence type="ECO:0000256" key="2">
    <source>
        <dbReference type="SAM" id="Coils"/>
    </source>
</evidence>
<dbReference type="Gene3D" id="1.20.5.170">
    <property type="match status" value="1"/>
</dbReference>
<dbReference type="SMART" id="SM00968">
    <property type="entry name" value="SMC_hinge"/>
    <property type="match status" value="1"/>
</dbReference>
<feature type="domain" description="SMC hinge" evidence="3">
    <location>
        <begin position="261"/>
        <end position="381"/>
    </location>
</feature>
<dbReference type="Pfam" id="PF02463">
    <property type="entry name" value="SMC_N"/>
    <property type="match status" value="1"/>
</dbReference>
<dbReference type="AlphaFoldDB" id="A0AAV2QUJ2"/>
<dbReference type="GO" id="GO:0051276">
    <property type="term" value="P:chromosome organization"/>
    <property type="evidence" value="ECO:0007669"/>
    <property type="project" value="InterPro"/>
</dbReference>
<organism evidence="4 5">
    <name type="scientific">Meganyctiphanes norvegica</name>
    <name type="common">Northern krill</name>
    <name type="synonym">Thysanopoda norvegica</name>
    <dbReference type="NCBI Taxonomy" id="48144"/>
    <lineage>
        <taxon>Eukaryota</taxon>
        <taxon>Metazoa</taxon>
        <taxon>Ecdysozoa</taxon>
        <taxon>Arthropoda</taxon>
        <taxon>Crustacea</taxon>
        <taxon>Multicrustacea</taxon>
        <taxon>Malacostraca</taxon>
        <taxon>Eumalacostraca</taxon>
        <taxon>Eucarida</taxon>
        <taxon>Euphausiacea</taxon>
        <taxon>Euphausiidae</taxon>
        <taxon>Meganyctiphanes</taxon>
    </lineage>
</organism>
<keyword evidence="1 2" id="KW-0175">Coiled coil</keyword>
<dbReference type="GO" id="GO:0016887">
    <property type="term" value="F:ATP hydrolysis activity"/>
    <property type="evidence" value="ECO:0007669"/>
    <property type="project" value="InterPro"/>
</dbReference>
<dbReference type="InterPro" id="IPR010935">
    <property type="entry name" value="SMC_hinge"/>
</dbReference>
<dbReference type="Gene3D" id="1.20.1060.20">
    <property type="match status" value="1"/>
</dbReference>
<dbReference type="InterPro" id="IPR036277">
    <property type="entry name" value="SMC_hinge_sf"/>
</dbReference>
<dbReference type="SUPFAM" id="SSF52540">
    <property type="entry name" value="P-loop containing nucleoside triphosphate hydrolases"/>
    <property type="match status" value="1"/>
</dbReference>
<feature type="coiled-coil region" evidence="2">
    <location>
        <begin position="1"/>
        <end position="106"/>
    </location>
</feature>
<dbReference type="GO" id="GO:0005524">
    <property type="term" value="F:ATP binding"/>
    <property type="evidence" value="ECO:0007669"/>
    <property type="project" value="InterPro"/>
</dbReference>
<feature type="coiled-coil region" evidence="2">
    <location>
        <begin position="422"/>
        <end position="678"/>
    </location>
</feature>
<dbReference type="Gene3D" id="3.30.70.1620">
    <property type="match status" value="1"/>
</dbReference>
<dbReference type="InterPro" id="IPR024704">
    <property type="entry name" value="SMC"/>
</dbReference>
<feature type="coiled-coil region" evidence="2">
    <location>
        <begin position="136"/>
        <end position="236"/>
    </location>
</feature>
<evidence type="ECO:0000259" key="3">
    <source>
        <dbReference type="SMART" id="SM00968"/>
    </source>
</evidence>
<dbReference type="InterPro" id="IPR003395">
    <property type="entry name" value="RecF/RecN/SMC_N"/>
</dbReference>
<evidence type="ECO:0000313" key="5">
    <source>
        <dbReference type="Proteomes" id="UP001497623"/>
    </source>
</evidence>
<evidence type="ECO:0000256" key="1">
    <source>
        <dbReference type="ARBA" id="ARBA00023054"/>
    </source>
</evidence>
<reference evidence="4 5" key="1">
    <citation type="submission" date="2024-05" db="EMBL/GenBank/DDBJ databases">
        <authorList>
            <person name="Wallberg A."/>
        </authorList>
    </citation>
    <scope>NUCLEOTIDE SEQUENCE [LARGE SCALE GENOMIC DNA]</scope>
</reference>
<name>A0AAV2QUJ2_MEGNR</name>
<dbReference type="GO" id="GO:0005694">
    <property type="term" value="C:chromosome"/>
    <property type="evidence" value="ECO:0007669"/>
    <property type="project" value="InterPro"/>
</dbReference>
<accession>A0AAV2QUJ2</accession>
<comment type="caution">
    <text evidence="4">The sequence shown here is derived from an EMBL/GenBank/DDBJ whole genome shotgun (WGS) entry which is preliminary data.</text>
</comment>
<dbReference type="FunFam" id="3.40.50.300:FF:000385">
    <property type="entry name" value="Structural maintenance of chromosomes 2"/>
    <property type="match status" value="1"/>
</dbReference>
<dbReference type="InterPro" id="IPR027417">
    <property type="entry name" value="P-loop_NTPase"/>
</dbReference>
<dbReference type="Proteomes" id="UP001497623">
    <property type="component" value="Unassembled WGS sequence"/>
</dbReference>
<feature type="coiled-coil region" evidence="2">
    <location>
        <begin position="725"/>
        <end position="773"/>
    </location>
</feature>
<gene>
    <name evidence="4" type="ORF">MNOR_LOCUS16008</name>
</gene>
<dbReference type="SUPFAM" id="SSF75553">
    <property type="entry name" value="Smc hinge domain"/>
    <property type="match status" value="1"/>
</dbReference>